<dbReference type="SUPFAM" id="SSF46894">
    <property type="entry name" value="C-terminal effector domain of the bipartite response regulators"/>
    <property type="match status" value="1"/>
</dbReference>
<dbReference type="Pfam" id="PF00196">
    <property type="entry name" value="GerE"/>
    <property type="match status" value="1"/>
</dbReference>
<evidence type="ECO:0000313" key="5">
    <source>
        <dbReference type="EMBL" id="NBD28355.1"/>
    </source>
</evidence>
<evidence type="ECO:0000256" key="3">
    <source>
        <dbReference type="ARBA" id="ARBA00023163"/>
    </source>
</evidence>
<reference evidence="5 6" key="1">
    <citation type="submission" date="2020-01" db="EMBL/GenBank/DDBJ databases">
        <title>Paenibacillus soybeanensis sp. nov. isolated from the nodules of soybean (Glycine max(L.) Merr).</title>
        <authorList>
            <person name="Wang H."/>
        </authorList>
    </citation>
    <scope>NUCLEOTIDE SEQUENCE [LARGE SCALE GENOMIC DNA]</scope>
    <source>
        <strain evidence="5 6">T1</strain>
    </source>
</reference>
<dbReference type="InterPro" id="IPR016032">
    <property type="entry name" value="Sig_transdc_resp-reg_C-effctor"/>
</dbReference>
<dbReference type="CDD" id="cd06170">
    <property type="entry name" value="LuxR_C_like"/>
    <property type="match status" value="1"/>
</dbReference>
<feature type="domain" description="HTH luxR-type" evidence="4">
    <location>
        <begin position="604"/>
        <end position="666"/>
    </location>
</feature>
<organism evidence="5 6">
    <name type="scientific">Paenibacillus glycinis</name>
    <dbReference type="NCBI Taxonomy" id="2697035"/>
    <lineage>
        <taxon>Bacteria</taxon>
        <taxon>Bacillati</taxon>
        <taxon>Bacillota</taxon>
        <taxon>Bacilli</taxon>
        <taxon>Bacillales</taxon>
        <taxon>Paenibacillaceae</taxon>
        <taxon>Paenibacillus</taxon>
    </lineage>
</organism>
<dbReference type="PROSITE" id="PS50043">
    <property type="entry name" value="HTH_LUXR_2"/>
    <property type="match status" value="1"/>
</dbReference>
<evidence type="ECO:0000256" key="1">
    <source>
        <dbReference type="ARBA" id="ARBA00023015"/>
    </source>
</evidence>
<dbReference type="Gene3D" id="3.40.50.300">
    <property type="entry name" value="P-loop containing nucleotide triphosphate hydrolases"/>
    <property type="match status" value="1"/>
</dbReference>
<keyword evidence="3" id="KW-0804">Transcription</keyword>
<protein>
    <recommendedName>
        <fullName evidence="4">HTH luxR-type domain-containing protein</fullName>
    </recommendedName>
</protein>
<sequence length="666" mass="75175">MDYYLLSDIQSSEGNFLFGREQELRSYKQFLTSQTQQREFVWSLYGTGGMGKTTLLDAFRRLSIRHGGLFIAMDSREFIHTPQDFCQNLLVQLGDTGENASASEEIAVEGCLKLIKQIAKEKPITIALDTYEEMHAMDDWLREHLFQWLPSNVLAVVAGRKPLEGRWFHSPAWRERVKPIRLDSLDEEQTNAYLAKCGVGDSDSRHEIWKKTRGHPLALSLAAASNWLQDTAGDADGEEWLPRLVEQWLREVPSEALREWIQIASVLRYFDSETIGFIGVGEPITSALFDDLCGFSFVRKTSRGWTLHDLMREAVGKMMMERTPDKYRRLLAGCANLYMNRIVQSPRDGSAVWEVRECFYYIGGASIRWIVSPTDNESYVWERLGRHSLEEAKRYLQQRLEQVQSSPDGQLTTLDIMKMKDFPIREVMEKEWQSIKLLRDLAGAVVGLSVIYPVNASTLPYLKMEPLASIWIASLSAEAYGELTDPASKHSCWFIRLIDVAEPANPYMSIKALELIFSMMVSNGSIVTSPPPDPIMAESHSSLGFREVPGVRHTYYDGSTPTPIFLLDARGDKLQGVIEGLLQQTGLCPGTGSEAPPAAPESKLDKLLKELTEREQEIIRLAVAGMSNAAIGKSLFIAEVTVKKHLRSAYGKLQVRNRADLLRVLL</sequence>
<dbReference type="EMBL" id="JAAAMV010000040">
    <property type="protein sequence ID" value="NBD28355.1"/>
    <property type="molecule type" value="Genomic_DNA"/>
</dbReference>
<evidence type="ECO:0000313" key="6">
    <source>
        <dbReference type="Proteomes" id="UP000665561"/>
    </source>
</evidence>
<gene>
    <name evidence="5" type="ORF">GT019_31215</name>
</gene>
<dbReference type="PROSITE" id="PS00622">
    <property type="entry name" value="HTH_LUXR_1"/>
    <property type="match status" value="1"/>
</dbReference>
<comment type="caution">
    <text evidence="5">The sequence shown here is derived from an EMBL/GenBank/DDBJ whole genome shotgun (WGS) entry which is preliminary data.</text>
</comment>
<dbReference type="Gene3D" id="1.10.10.10">
    <property type="entry name" value="Winged helix-like DNA-binding domain superfamily/Winged helix DNA-binding domain"/>
    <property type="match status" value="1"/>
</dbReference>
<dbReference type="PANTHER" id="PTHR44688:SF16">
    <property type="entry name" value="DNA-BINDING TRANSCRIPTIONAL ACTIVATOR DEVR_DOSR"/>
    <property type="match status" value="1"/>
</dbReference>
<keyword evidence="6" id="KW-1185">Reference proteome</keyword>
<name>A0ABW9Y045_9BACL</name>
<accession>A0ABW9Y045</accession>
<keyword evidence="2" id="KW-0238">DNA-binding</keyword>
<dbReference type="InterPro" id="IPR000792">
    <property type="entry name" value="Tscrpt_reg_LuxR_C"/>
</dbReference>
<dbReference type="SUPFAM" id="SSF52540">
    <property type="entry name" value="P-loop containing nucleoside triphosphate hydrolases"/>
    <property type="match status" value="1"/>
</dbReference>
<dbReference type="Proteomes" id="UP000665561">
    <property type="component" value="Unassembled WGS sequence"/>
</dbReference>
<dbReference type="InterPro" id="IPR036388">
    <property type="entry name" value="WH-like_DNA-bd_sf"/>
</dbReference>
<proteinExistence type="predicted"/>
<dbReference type="PANTHER" id="PTHR44688">
    <property type="entry name" value="DNA-BINDING TRANSCRIPTIONAL ACTIVATOR DEVR_DOSR"/>
    <property type="match status" value="1"/>
</dbReference>
<dbReference type="SMART" id="SM00421">
    <property type="entry name" value="HTH_LUXR"/>
    <property type="match status" value="1"/>
</dbReference>
<keyword evidence="1" id="KW-0805">Transcription regulation</keyword>
<evidence type="ECO:0000256" key="2">
    <source>
        <dbReference type="ARBA" id="ARBA00023125"/>
    </source>
</evidence>
<dbReference type="InterPro" id="IPR027417">
    <property type="entry name" value="P-loop_NTPase"/>
</dbReference>
<dbReference type="PRINTS" id="PR00038">
    <property type="entry name" value="HTHLUXR"/>
</dbReference>
<evidence type="ECO:0000259" key="4">
    <source>
        <dbReference type="PROSITE" id="PS50043"/>
    </source>
</evidence>
<dbReference type="RefSeq" id="WP_161747353.1">
    <property type="nucleotide sequence ID" value="NZ_JAAAMV010000040.1"/>
</dbReference>